<feature type="compositionally biased region" description="Low complexity" evidence="7">
    <location>
        <begin position="128"/>
        <end position="137"/>
    </location>
</feature>
<feature type="signal peptide" evidence="9">
    <location>
        <begin position="1"/>
        <end position="21"/>
    </location>
</feature>
<evidence type="ECO:0000256" key="9">
    <source>
        <dbReference type="SAM" id="SignalP"/>
    </source>
</evidence>
<dbReference type="PRINTS" id="PR00783">
    <property type="entry name" value="MINTRINSICP"/>
</dbReference>
<evidence type="ECO:0000256" key="8">
    <source>
        <dbReference type="SAM" id="Phobius"/>
    </source>
</evidence>
<comment type="caution">
    <text evidence="10">The sequence shown here is derived from an EMBL/GenBank/DDBJ whole genome shotgun (WGS) entry which is preliminary data.</text>
</comment>
<dbReference type="Pfam" id="PF00230">
    <property type="entry name" value="MIP"/>
    <property type="match status" value="1"/>
</dbReference>
<dbReference type="InterPro" id="IPR022357">
    <property type="entry name" value="MIP_CS"/>
</dbReference>
<keyword evidence="9" id="KW-0732">Signal</keyword>
<feature type="transmembrane region" description="Helical" evidence="8">
    <location>
        <begin position="243"/>
        <end position="262"/>
    </location>
</feature>
<comment type="subcellular location">
    <subcellularLocation>
        <location evidence="1">Membrane</location>
        <topology evidence="1">Multi-pass membrane protein</topology>
    </subcellularLocation>
</comment>
<keyword evidence="3 6" id="KW-0812">Transmembrane</keyword>
<evidence type="ECO:0000313" key="11">
    <source>
        <dbReference type="Proteomes" id="UP000017861"/>
    </source>
</evidence>
<feature type="region of interest" description="Disordered" evidence="7">
    <location>
        <begin position="108"/>
        <end position="137"/>
    </location>
</feature>
<dbReference type="Gene3D" id="1.20.1080.10">
    <property type="entry name" value="Glycerol uptake facilitator protein"/>
    <property type="match status" value="1"/>
</dbReference>
<dbReference type="InterPro" id="IPR034294">
    <property type="entry name" value="Aquaporin_transptr"/>
</dbReference>
<feature type="region of interest" description="Disordered" evidence="7">
    <location>
        <begin position="23"/>
        <end position="55"/>
    </location>
</feature>
<reference evidence="10 11" key="1">
    <citation type="journal article" date="2014" name="Genome Announc.">
        <title>Trypanosoma cruzi Clone Dm28c Draft Genome Sequence.</title>
        <authorList>
            <person name="Grisard E.C."/>
            <person name="Teixeira S.M."/>
            <person name="de Almeida L.G."/>
            <person name="Stoco P.H."/>
            <person name="Gerber A.L."/>
            <person name="Talavera-Lopez C."/>
            <person name="Lima O.C."/>
            <person name="Andersson B."/>
            <person name="de Vasconcelos A.T."/>
        </authorList>
    </citation>
    <scope>NUCLEOTIDE SEQUENCE [LARGE SCALE GENOMIC DNA]</scope>
    <source>
        <strain evidence="10 11">Dm28c</strain>
    </source>
</reference>
<evidence type="ECO:0000256" key="5">
    <source>
        <dbReference type="ARBA" id="ARBA00023136"/>
    </source>
</evidence>
<dbReference type="EMBL" id="AYLP01000198">
    <property type="protein sequence ID" value="ESS62251.1"/>
    <property type="molecule type" value="Genomic_DNA"/>
</dbReference>
<dbReference type="Proteomes" id="UP000017861">
    <property type="component" value="Unassembled WGS sequence"/>
</dbReference>
<evidence type="ECO:0000256" key="1">
    <source>
        <dbReference type="ARBA" id="ARBA00004141"/>
    </source>
</evidence>
<dbReference type="GO" id="GO:0015267">
    <property type="term" value="F:channel activity"/>
    <property type="evidence" value="ECO:0007669"/>
    <property type="project" value="InterPro"/>
</dbReference>
<feature type="compositionally biased region" description="Basic and acidic residues" evidence="7">
    <location>
        <begin position="115"/>
        <end position="127"/>
    </location>
</feature>
<organism evidence="10 11">
    <name type="scientific">Trypanosoma cruzi Dm28c</name>
    <dbReference type="NCBI Taxonomy" id="1416333"/>
    <lineage>
        <taxon>Eukaryota</taxon>
        <taxon>Discoba</taxon>
        <taxon>Euglenozoa</taxon>
        <taxon>Kinetoplastea</taxon>
        <taxon>Metakinetoplastina</taxon>
        <taxon>Trypanosomatida</taxon>
        <taxon>Trypanosomatidae</taxon>
        <taxon>Trypanosoma</taxon>
        <taxon>Schizotrypanum</taxon>
    </lineage>
</organism>
<evidence type="ECO:0000256" key="7">
    <source>
        <dbReference type="SAM" id="MobiDB-lite"/>
    </source>
</evidence>
<dbReference type="InterPro" id="IPR000425">
    <property type="entry name" value="MIP"/>
</dbReference>
<protein>
    <submittedName>
        <fullName evidence="10">Aquaporin-like protein</fullName>
    </submittedName>
</protein>
<dbReference type="SUPFAM" id="SSF81338">
    <property type="entry name" value="Aquaporin-like"/>
    <property type="match status" value="1"/>
</dbReference>
<dbReference type="PROSITE" id="PS00221">
    <property type="entry name" value="MIP"/>
    <property type="match status" value="1"/>
</dbReference>
<evidence type="ECO:0000256" key="6">
    <source>
        <dbReference type="RuleBase" id="RU000477"/>
    </source>
</evidence>
<feature type="transmembrane region" description="Helical" evidence="8">
    <location>
        <begin position="353"/>
        <end position="370"/>
    </location>
</feature>
<evidence type="ECO:0000256" key="2">
    <source>
        <dbReference type="ARBA" id="ARBA00022448"/>
    </source>
</evidence>
<dbReference type="OrthoDB" id="3222at2759"/>
<proteinExistence type="inferred from homology"/>
<dbReference type="PANTHER" id="PTHR45724">
    <property type="entry name" value="AQUAPORIN NIP2-1"/>
    <property type="match status" value="1"/>
</dbReference>
<feature type="transmembrane region" description="Helical" evidence="8">
    <location>
        <begin position="402"/>
        <end position="421"/>
    </location>
</feature>
<dbReference type="InterPro" id="IPR023271">
    <property type="entry name" value="Aquaporin-like"/>
</dbReference>
<evidence type="ECO:0000313" key="10">
    <source>
        <dbReference type="EMBL" id="ESS62251.1"/>
    </source>
</evidence>
<feature type="region of interest" description="Disordered" evidence="7">
    <location>
        <begin position="69"/>
        <end position="95"/>
    </location>
</feature>
<dbReference type="PANTHER" id="PTHR45724:SF13">
    <property type="entry name" value="AQUAPORIN NIP1-1-RELATED"/>
    <property type="match status" value="1"/>
</dbReference>
<keyword evidence="4 8" id="KW-1133">Transmembrane helix</keyword>
<feature type="chain" id="PRO_5004731927" evidence="9">
    <location>
        <begin position="22"/>
        <end position="451"/>
    </location>
</feature>
<sequence length="451" mass="48295">MFFCVFVDFFFFLLSLRKINAMPKSDSSPALEKPRSTTPQPAEPEASDKNKYTDPLDLEDNEIETVEMSNKTQAAVHLPSRTLQQEPPGARTAHGANTAHALAAGVPAYSGGEENDQKPFHNGKREISTTSQITTSASAIQVSATEPDGKKLFISVEVTSDGVTRLEELNPRELARLYAQQQAALRSISGEFDILYVPDWVRLHPLLGSYVAEAFGTFACVLTLSLVSVRNQSLFDRSNDTNMTALPIGFMFMCMVFTFGYISGGHFNPAVTMAVFLVRKLDFVRAVGYTICQTGASLGAGLVAMAIQGGTDIFVPYVDKAYVSSGIFSELIFTFAIATVVLNVAYSRQSGNFFYGFAIGMTVAAGSASVGRISGGAFNPAAATGLQLALCLTGNCEPLASFWIYWMAPLVGSALAALLYANLSQPENTRALTDAAVLRADSAANGVAPVQ</sequence>
<feature type="transmembrane region" description="Helical" evidence="8">
    <location>
        <begin position="327"/>
        <end position="346"/>
    </location>
</feature>
<keyword evidence="5 8" id="KW-0472">Membrane</keyword>
<comment type="similarity">
    <text evidence="6">Belongs to the MIP/aquaporin (TC 1.A.8) family.</text>
</comment>
<gene>
    <name evidence="10" type="ORF">TCDM_10097</name>
</gene>
<accession>V5D449</accession>
<feature type="transmembrane region" description="Helical" evidence="8">
    <location>
        <begin position="283"/>
        <end position="307"/>
    </location>
</feature>
<keyword evidence="2 6" id="KW-0813">Transport</keyword>
<evidence type="ECO:0000256" key="4">
    <source>
        <dbReference type="ARBA" id="ARBA00022989"/>
    </source>
</evidence>
<name>V5D449_TRYCR</name>
<evidence type="ECO:0000256" key="3">
    <source>
        <dbReference type="ARBA" id="ARBA00022692"/>
    </source>
</evidence>
<dbReference type="GO" id="GO:0016020">
    <property type="term" value="C:membrane"/>
    <property type="evidence" value="ECO:0007669"/>
    <property type="project" value="UniProtKB-SubCell"/>
</dbReference>
<dbReference type="AlphaFoldDB" id="V5D449"/>
<dbReference type="VEuPathDB" id="TriTrypDB:TCDM_10097"/>